<dbReference type="InterPro" id="IPR027640">
    <property type="entry name" value="Kinesin-like_fam"/>
</dbReference>
<sequence>MAAEAAAAPPRRVQVCVRLRPGPPGEDPCLLPLDSHTLQLREDPPHAPSCYRFDAVYDAASSTAAVYEGSVRLLLAQFLAGRDVTVLAYGPSGSGKTHTMLGGEGEPGLVQRALEELLQAVGASRRLSVACMEVYCEEVRDLLAPGGPPLRILQPRGGPPEVRGLTRLPLSPPPAPSLLVASLGARRCAAPTLLNPSSSRGHLVLWVRCEPPPGTPSPMPGGPTLTLADLAGLEDPRQSGAGGARLREGGATNASLGVLRRVLGALRRGGRPPLRESRLTRLLGGVPNPSGPPPLLLLLLTLCPHPSGLPQARRALSFARGARRVPPPQQAAVGGQGEGATVASDAPESRSPPSTPPPEDQALQRWLEDAENTLQVTRGGTGGHGGV</sequence>
<dbReference type="PROSITE" id="PS50067">
    <property type="entry name" value="KINESIN_MOTOR_2"/>
    <property type="match status" value="1"/>
</dbReference>
<reference evidence="8" key="1">
    <citation type="submission" date="2025-08" db="UniProtKB">
        <authorList>
            <consortium name="Ensembl"/>
        </authorList>
    </citation>
    <scope>IDENTIFICATION</scope>
</reference>
<dbReference type="GO" id="GO:0007018">
    <property type="term" value="P:microtubule-based movement"/>
    <property type="evidence" value="ECO:0007669"/>
    <property type="project" value="InterPro"/>
</dbReference>
<evidence type="ECO:0000313" key="8">
    <source>
        <dbReference type="Ensembl" id="ENSAPLP00020021798.1"/>
    </source>
</evidence>
<comment type="subcellular location">
    <subcellularLocation>
        <location evidence="1">Cytoplasm</location>
        <location evidence="1">Cytoskeleton</location>
    </subcellularLocation>
</comment>
<dbReference type="Ensembl" id="ENSAPLT00020023517.1">
    <property type="protein sequence ID" value="ENSAPLP00020021798.1"/>
    <property type="gene ID" value="ENSAPLG00020015240.1"/>
</dbReference>
<dbReference type="InterPro" id="IPR001752">
    <property type="entry name" value="Kinesin_motor_dom"/>
</dbReference>
<keyword evidence="4" id="KW-0206">Cytoskeleton</keyword>
<keyword evidence="3 5" id="KW-0067">ATP-binding</keyword>
<dbReference type="GO" id="GO:0008017">
    <property type="term" value="F:microtubule binding"/>
    <property type="evidence" value="ECO:0007669"/>
    <property type="project" value="InterPro"/>
</dbReference>
<dbReference type="SMART" id="SM00129">
    <property type="entry name" value="KISc"/>
    <property type="match status" value="1"/>
</dbReference>
<comment type="similarity">
    <text evidence="5">Belongs to the TRAFAC class myosin-kinesin ATPase superfamily. Kinesin family.</text>
</comment>
<dbReference type="AlphaFoldDB" id="A0A8B9TJC1"/>
<reference evidence="8" key="2">
    <citation type="submission" date="2025-09" db="UniProtKB">
        <authorList>
            <consortium name="Ensembl"/>
        </authorList>
    </citation>
    <scope>IDENTIFICATION</scope>
</reference>
<evidence type="ECO:0000259" key="7">
    <source>
        <dbReference type="PROSITE" id="PS50067"/>
    </source>
</evidence>
<proteinExistence type="inferred from homology"/>
<dbReference type="GO" id="GO:0005874">
    <property type="term" value="C:microtubule"/>
    <property type="evidence" value="ECO:0007669"/>
    <property type="project" value="TreeGrafter"/>
</dbReference>
<evidence type="ECO:0000256" key="6">
    <source>
        <dbReference type="SAM" id="MobiDB-lite"/>
    </source>
</evidence>
<dbReference type="GO" id="GO:0003777">
    <property type="term" value="F:microtubule motor activity"/>
    <property type="evidence" value="ECO:0007669"/>
    <property type="project" value="InterPro"/>
</dbReference>
<dbReference type="Gene3D" id="3.40.850.10">
    <property type="entry name" value="Kinesin motor domain"/>
    <property type="match status" value="1"/>
</dbReference>
<dbReference type="SUPFAM" id="SSF52540">
    <property type="entry name" value="P-loop containing nucleoside triphosphate hydrolases"/>
    <property type="match status" value="1"/>
</dbReference>
<keyword evidence="5" id="KW-0505">Motor protein</keyword>
<organism evidence="8 9">
    <name type="scientific">Anas platyrhynchos</name>
    <name type="common">Mallard</name>
    <name type="synonym">Anas boschas</name>
    <dbReference type="NCBI Taxonomy" id="8839"/>
    <lineage>
        <taxon>Eukaryota</taxon>
        <taxon>Metazoa</taxon>
        <taxon>Chordata</taxon>
        <taxon>Craniata</taxon>
        <taxon>Vertebrata</taxon>
        <taxon>Euteleostomi</taxon>
        <taxon>Archelosauria</taxon>
        <taxon>Archosauria</taxon>
        <taxon>Dinosauria</taxon>
        <taxon>Saurischia</taxon>
        <taxon>Theropoda</taxon>
        <taxon>Coelurosauria</taxon>
        <taxon>Aves</taxon>
        <taxon>Neognathae</taxon>
        <taxon>Galloanserae</taxon>
        <taxon>Anseriformes</taxon>
        <taxon>Anatidae</taxon>
        <taxon>Anatinae</taxon>
        <taxon>Anas</taxon>
    </lineage>
</organism>
<dbReference type="InterPro" id="IPR027417">
    <property type="entry name" value="P-loop_NTPase"/>
</dbReference>
<protein>
    <recommendedName>
        <fullName evidence="7">Kinesin motor domain-containing protein</fullName>
    </recommendedName>
</protein>
<accession>A0A8B9TJC1</accession>
<dbReference type="GO" id="GO:0005524">
    <property type="term" value="F:ATP binding"/>
    <property type="evidence" value="ECO:0007669"/>
    <property type="project" value="UniProtKB-UniRule"/>
</dbReference>
<dbReference type="GO" id="GO:0016887">
    <property type="term" value="F:ATP hydrolysis activity"/>
    <property type="evidence" value="ECO:0007669"/>
    <property type="project" value="TreeGrafter"/>
</dbReference>
<evidence type="ECO:0000256" key="1">
    <source>
        <dbReference type="ARBA" id="ARBA00004245"/>
    </source>
</evidence>
<dbReference type="PANTHER" id="PTHR24115">
    <property type="entry name" value="KINESIN-RELATED"/>
    <property type="match status" value="1"/>
</dbReference>
<evidence type="ECO:0000313" key="9">
    <source>
        <dbReference type="Proteomes" id="UP000694400"/>
    </source>
</evidence>
<name>A0A8B9TJC1_ANAPL</name>
<evidence type="ECO:0000256" key="3">
    <source>
        <dbReference type="ARBA" id="ARBA00022840"/>
    </source>
</evidence>
<dbReference type="GO" id="GO:0005871">
    <property type="term" value="C:kinesin complex"/>
    <property type="evidence" value="ECO:0007669"/>
    <property type="project" value="TreeGrafter"/>
</dbReference>
<keyword evidence="2 5" id="KW-0547">Nucleotide-binding</keyword>
<dbReference type="Proteomes" id="UP000694400">
    <property type="component" value="Unassembled WGS sequence"/>
</dbReference>
<dbReference type="InterPro" id="IPR036961">
    <property type="entry name" value="Kinesin_motor_dom_sf"/>
</dbReference>
<evidence type="ECO:0000256" key="2">
    <source>
        <dbReference type="ARBA" id="ARBA00022741"/>
    </source>
</evidence>
<evidence type="ECO:0000256" key="4">
    <source>
        <dbReference type="ARBA" id="ARBA00023212"/>
    </source>
</evidence>
<keyword evidence="4" id="KW-0963">Cytoplasm</keyword>
<dbReference type="Pfam" id="PF00225">
    <property type="entry name" value="Kinesin"/>
    <property type="match status" value="1"/>
</dbReference>
<feature type="region of interest" description="Disordered" evidence="6">
    <location>
        <begin position="322"/>
        <end position="387"/>
    </location>
</feature>
<evidence type="ECO:0000256" key="5">
    <source>
        <dbReference type="PROSITE-ProRule" id="PRU00283"/>
    </source>
</evidence>
<dbReference type="PRINTS" id="PR00380">
    <property type="entry name" value="KINESINHEAVY"/>
</dbReference>
<feature type="domain" description="Kinesin motor" evidence="7">
    <location>
        <begin position="12"/>
        <end position="325"/>
    </location>
</feature>
<feature type="binding site" evidence="5">
    <location>
        <begin position="90"/>
        <end position="97"/>
    </location>
    <ligand>
        <name>ATP</name>
        <dbReference type="ChEBI" id="CHEBI:30616"/>
    </ligand>
</feature>